<reference evidence="1" key="1">
    <citation type="submission" date="2022-11" db="EMBL/GenBank/DDBJ databases">
        <authorList>
            <person name="Petersen C."/>
        </authorList>
    </citation>
    <scope>NUCLEOTIDE SEQUENCE</scope>
    <source>
        <strain evidence="1">IBT 34128</strain>
    </source>
</reference>
<dbReference type="AlphaFoldDB" id="A0A9W9KH89"/>
<gene>
    <name evidence="1" type="ORF">NUU61_002750</name>
</gene>
<dbReference type="RefSeq" id="XP_056514399.1">
    <property type="nucleotide sequence ID" value="XM_056653332.1"/>
</dbReference>
<dbReference type="GeneID" id="81392500"/>
<sequence>MKSTSPTVRFSTHGGEFTQIGYTGFSWQHDMRVHNETEQSLVLTLFNNANNEIAAGPATTGLGLAIDLVNRTVTKLRSLFNPNNLIHSVSQGNYQLLSGTNGHVLMDYGSIAKVKEFDGDGNVVCSAQFGDHNAVASYRGYRCQWHAAPFWKPSLVVRRTDTGANVSMGWNGVTNYDNWAVYSVISEKSVEGRWIRTVSRTGFEITVTLTDVSSHYIQVVARQGETVLSKSEVVSF</sequence>
<organism evidence="1 2">
    <name type="scientific">Penicillium alfredii</name>
    <dbReference type="NCBI Taxonomy" id="1506179"/>
    <lineage>
        <taxon>Eukaryota</taxon>
        <taxon>Fungi</taxon>
        <taxon>Dikarya</taxon>
        <taxon>Ascomycota</taxon>
        <taxon>Pezizomycotina</taxon>
        <taxon>Eurotiomycetes</taxon>
        <taxon>Eurotiomycetidae</taxon>
        <taxon>Eurotiales</taxon>
        <taxon>Aspergillaceae</taxon>
        <taxon>Penicillium</taxon>
    </lineage>
</organism>
<dbReference type="InterPro" id="IPR039535">
    <property type="entry name" value="ASST-like"/>
</dbReference>
<dbReference type="OrthoDB" id="5377172at2759"/>
<protein>
    <submittedName>
        <fullName evidence="1">Uncharacterized protein</fullName>
    </submittedName>
</protein>
<evidence type="ECO:0000313" key="2">
    <source>
        <dbReference type="Proteomes" id="UP001141434"/>
    </source>
</evidence>
<dbReference type="PANTHER" id="PTHR35340:SF6">
    <property type="entry name" value="ASST-DOMAIN-CONTAINING PROTEIN"/>
    <property type="match status" value="1"/>
</dbReference>
<reference evidence="1" key="2">
    <citation type="journal article" date="2023" name="IMA Fungus">
        <title>Comparative genomic study of the Penicillium genus elucidates a diverse pangenome and 15 lateral gene transfer events.</title>
        <authorList>
            <person name="Petersen C."/>
            <person name="Sorensen T."/>
            <person name="Nielsen M.R."/>
            <person name="Sondergaard T.E."/>
            <person name="Sorensen J.L."/>
            <person name="Fitzpatrick D.A."/>
            <person name="Frisvad J.C."/>
            <person name="Nielsen K.L."/>
        </authorList>
    </citation>
    <scope>NUCLEOTIDE SEQUENCE</scope>
    <source>
        <strain evidence="1">IBT 34128</strain>
    </source>
</reference>
<name>A0A9W9KH89_9EURO</name>
<dbReference type="EMBL" id="JAPMSZ010000004">
    <property type="protein sequence ID" value="KAJ5105403.1"/>
    <property type="molecule type" value="Genomic_DNA"/>
</dbReference>
<dbReference type="Pfam" id="PF14269">
    <property type="entry name" value="Arylsulfotran_2"/>
    <property type="match status" value="1"/>
</dbReference>
<keyword evidence="2" id="KW-1185">Reference proteome</keyword>
<evidence type="ECO:0000313" key="1">
    <source>
        <dbReference type="EMBL" id="KAJ5105403.1"/>
    </source>
</evidence>
<dbReference type="InterPro" id="IPR053143">
    <property type="entry name" value="Arylsulfate_ST"/>
</dbReference>
<accession>A0A9W9KH89</accession>
<comment type="caution">
    <text evidence="1">The sequence shown here is derived from an EMBL/GenBank/DDBJ whole genome shotgun (WGS) entry which is preliminary data.</text>
</comment>
<proteinExistence type="predicted"/>
<dbReference type="Proteomes" id="UP001141434">
    <property type="component" value="Unassembled WGS sequence"/>
</dbReference>
<dbReference type="PANTHER" id="PTHR35340">
    <property type="entry name" value="PQQ ENZYME REPEAT PROTEIN-RELATED"/>
    <property type="match status" value="1"/>
</dbReference>